<evidence type="ECO:0000256" key="1">
    <source>
        <dbReference type="SAM" id="Phobius"/>
    </source>
</evidence>
<reference evidence="2 3" key="2">
    <citation type="journal article" date="2010" name="Stand. Genomic Sci.">
        <title>Complete genome sequence of Chitinophaga pinensis type strain (UQM 2034).</title>
        <authorList>
            <person name="Glavina Del Rio T."/>
            <person name="Abt B."/>
            <person name="Spring S."/>
            <person name="Lapidus A."/>
            <person name="Nolan M."/>
            <person name="Tice H."/>
            <person name="Copeland A."/>
            <person name="Cheng J.F."/>
            <person name="Chen F."/>
            <person name="Bruce D."/>
            <person name="Goodwin L."/>
            <person name="Pitluck S."/>
            <person name="Ivanova N."/>
            <person name="Mavromatis K."/>
            <person name="Mikhailova N."/>
            <person name="Pati A."/>
            <person name="Chen A."/>
            <person name="Palaniappan K."/>
            <person name="Land M."/>
            <person name="Hauser L."/>
            <person name="Chang Y.J."/>
            <person name="Jeffries C.D."/>
            <person name="Chain P."/>
            <person name="Saunders E."/>
            <person name="Detter J.C."/>
            <person name="Brettin T."/>
            <person name="Rohde M."/>
            <person name="Goker M."/>
            <person name="Bristow J."/>
            <person name="Eisen J.A."/>
            <person name="Markowitz V."/>
            <person name="Hugenholtz P."/>
            <person name="Kyrpides N.C."/>
            <person name="Klenk H.P."/>
            <person name="Lucas S."/>
        </authorList>
    </citation>
    <scope>NUCLEOTIDE SEQUENCE [LARGE SCALE GENOMIC DNA]</scope>
    <source>
        <strain evidence="3">ATCC 43595 / DSM 2588 / LMG 13176 / NBRC 15968 / NCIMB 11800 / UQM 2034</strain>
    </source>
</reference>
<dbReference type="KEGG" id="cpi:Cpin_3582"/>
<dbReference type="AlphaFoldDB" id="A0A979G5F7"/>
<feature type="transmembrane region" description="Helical" evidence="1">
    <location>
        <begin position="66"/>
        <end position="84"/>
    </location>
</feature>
<dbReference type="Proteomes" id="UP000002215">
    <property type="component" value="Chromosome"/>
</dbReference>
<dbReference type="EMBL" id="CP001699">
    <property type="protein sequence ID" value="ACU61045.1"/>
    <property type="molecule type" value="Genomic_DNA"/>
</dbReference>
<dbReference type="RefSeq" id="WP_012791218.1">
    <property type="nucleotide sequence ID" value="NC_013132.1"/>
</dbReference>
<feature type="transmembrane region" description="Helical" evidence="1">
    <location>
        <begin position="36"/>
        <end position="54"/>
    </location>
</feature>
<feature type="transmembrane region" description="Helical" evidence="1">
    <location>
        <begin position="99"/>
        <end position="116"/>
    </location>
</feature>
<evidence type="ECO:0000313" key="3">
    <source>
        <dbReference type="Proteomes" id="UP000002215"/>
    </source>
</evidence>
<organism evidence="2 3">
    <name type="scientific">Chitinophaga pinensis (strain ATCC 43595 / DSM 2588 / LMG 13176 / NBRC 15968 / NCIMB 11800 / UQM 2034)</name>
    <dbReference type="NCBI Taxonomy" id="485918"/>
    <lineage>
        <taxon>Bacteria</taxon>
        <taxon>Pseudomonadati</taxon>
        <taxon>Bacteroidota</taxon>
        <taxon>Chitinophagia</taxon>
        <taxon>Chitinophagales</taxon>
        <taxon>Chitinophagaceae</taxon>
        <taxon>Chitinophaga</taxon>
    </lineage>
</organism>
<evidence type="ECO:0000313" key="2">
    <source>
        <dbReference type="EMBL" id="ACU61045.1"/>
    </source>
</evidence>
<feature type="transmembrane region" description="Helical" evidence="1">
    <location>
        <begin position="128"/>
        <end position="150"/>
    </location>
</feature>
<keyword evidence="1" id="KW-0812">Transmembrane</keyword>
<feature type="transmembrane region" description="Helical" evidence="1">
    <location>
        <begin position="12"/>
        <end position="30"/>
    </location>
</feature>
<proteinExistence type="predicted"/>
<sequence length="242" mass="27881">MEDVHQQLKKANRVSVLLLIMAVIICIVAMELYSYSHWWALLPYCLVFVPVYLLKRYKAVVLLPAENNWFLVLGSAIPFISWWYEESLTNDIKIADGPVLARALWFILLFLLLIWYCSRGLNLKSGRFLATTVFMTFVFTMNTVNLIRFVNVRTDLSKSDYKEAVVVGKYKENLSKQPIHYYLSLRGMNDRSPGDVSVNKEVYLSVKKMDTMMFCFYKGALGIPWHTVAPVKQVPATEGTIE</sequence>
<keyword evidence="1" id="KW-1133">Transmembrane helix</keyword>
<name>A0A979G5F7_CHIPD</name>
<protein>
    <submittedName>
        <fullName evidence="2">Uncharacterized protein</fullName>
    </submittedName>
</protein>
<reference evidence="3" key="1">
    <citation type="submission" date="2009-08" db="EMBL/GenBank/DDBJ databases">
        <title>The complete genome of Chitinophaga pinensis DSM 2588.</title>
        <authorList>
            <consortium name="US DOE Joint Genome Institute (JGI-PGF)"/>
            <person name="Lucas S."/>
            <person name="Copeland A."/>
            <person name="Lapidus A."/>
            <person name="Glavina del Rio T."/>
            <person name="Dalin E."/>
            <person name="Tice H."/>
            <person name="Bruce D."/>
            <person name="Goodwin L."/>
            <person name="Pitluck S."/>
            <person name="Kyrpides N."/>
            <person name="Mavromatis K."/>
            <person name="Ivanova N."/>
            <person name="Mikhailova N."/>
            <person name="Sims D."/>
            <person name="Meinche L."/>
            <person name="Brettin T."/>
            <person name="Detter J.C."/>
            <person name="Han C."/>
            <person name="Larimer F."/>
            <person name="Land M."/>
            <person name="Hauser L."/>
            <person name="Markowitz V."/>
            <person name="Cheng J.-F."/>
            <person name="Hugenholtz P."/>
            <person name="Woyke T."/>
            <person name="Wu D."/>
            <person name="Spring S."/>
            <person name="Klenk H.-P."/>
            <person name="Eisen J.A."/>
        </authorList>
    </citation>
    <scope>NUCLEOTIDE SEQUENCE [LARGE SCALE GENOMIC DNA]</scope>
    <source>
        <strain evidence="3">ATCC 43595 / DSM 2588 / LMG 13176 / NBRC 15968 / NCIMB 11800 / UQM 2034</strain>
    </source>
</reference>
<accession>A0A979G5F7</accession>
<dbReference type="OrthoDB" id="5936019at2"/>
<keyword evidence="1" id="KW-0472">Membrane</keyword>
<gene>
    <name evidence="2" type="ordered locus">Cpin_3582</name>
</gene>